<sequence>MWSDKESSEDYLNFGEVSQLAVDVLTTKDMLPVSIGIFGNWGAGKSSLLKLIEQKLEQDDKDWIVINFDSWLYQGYDDTRAALLEVIATELTKAAEGNSALISKLRDSLVELMVLELWDY</sequence>
<accession>A0A376D1I3</accession>
<protein>
    <submittedName>
        <fullName evidence="2">KAP family protein</fullName>
    </submittedName>
</protein>
<feature type="domain" description="KAP NTPase" evidence="1">
    <location>
        <begin position="24"/>
        <end position="99"/>
    </location>
</feature>
<evidence type="ECO:0000313" key="3">
    <source>
        <dbReference type="Proteomes" id="UP000254647"/>
    </source>
</evidence>
<organism evidence="2 3">
    <name type="scientific">Escherichia coli</name>
    <dbReference type="NCBI Taxonomy" id="562"/>
    <lineage>
        <taxon>Bacteria</taxon>
        <taxon>Pseudomonadati</taxon>
        <taxon>Pseudomonadota</taxon>
        <taxon>Gammaproteobacteria</taxon>
        <taxon>Enterobacterales</taxon>
        <taxon>Enterobacteriaceae</taxon>
        <taxon>Escherichia</taxon>
    </lineage>
</organism>
<dbReference type="InterPro" id="IPR027417">
    <property type="entry name" value="P-loop_NTPase"/>
</dbReference>
<reference evidence="2 3" key="1">
    <citation type="submission" date="2018-06" db="EMBL/GenBank/DDBJ databases">
        <authorList>
            <consortium name="Pathogen Informatics"/>
            <person name="Doyle S."/>
        </authorList>
    </citation>
    <scope>NUCLEOTIDE SEQUENCE [LARGE SCALE GENOMIC DNA]</scope>
    <source>
        <strain evidence="2 3">NCTC10767</strain>
    </source>
</reference>
<evidence type="ECO:0000313" key="2">
    <source>
        <dbReference type="EMBL" id="STC80026.1"/>
    </source>
</evidence>
<dbReference type="SUPFAM" id="SSF52540">
    <property type="entry name" value="P-loop containing nucleoside triphosphate hydrolases"/>
    <property type="match status" value="1"/>
</dbReference>
<dbReference type="EMBL" id="UFXW01000004">
    <property type="protein sequence ID" value="STC80026.1"/>
    <property type="molecule type" value="Genomic_DNA"/>
</dbReference>
<dbReference type="AlphaFoldDB" id="A0A376D1I3"/>
<dbReference type="Pfam" id="PF07693">
    <property type="entry name" value="KAP_NTPase"/>
    <property type="match status" value="1"/>
</dbReference>
<name>A0A376D1I3_ECOLX</name>
<proteinExistence type="predicted"/>
<dbReference type="InterPro" id="IPR011646">
    <property type="entry name" value="KAP_P-loop"/>
</dbReference>
<dbReference type="Proteomes" id="UP000254647">
    <property type="component" value="Unassembled WGS sequence"/>
</dbReference>
<dbReference type="Gene3D" id="3.40.50.300">
    <property type="entry name" value="P-loop containing nucleotide triphosphate hydrolases"/>
    <property type="match status" value="1"/>
</dbReference>
<evidence type="ECO:0000259" key="1">
    <source>
        <dbReference type="Pfam" id="PF07693"/>
    </source>
</evidence>
<gene>
    <name evidence="2" type="ORF">NCTC10767_02072</name>
</gene>